<keyword evidence="1" id="KW-0479">Metal-binding</keyword>
<evidence type="ECO:0000256" key="2">
    <source>
        <dbReference type="ARBA" id="ARBA00023008"/>
    </source>
</evidence>
<organism evidence="6 7">
    <name type="scientific">Coemansia thaxteri</name>
    <dbReference type="NCBI Taxonomy" id="2663907"/>
    <lineage>
        <taxon>Eukaryota</taxon>
        <taxon>Fungi</taxon>
        <taxon>Fungi incertae sedis</taxon>
        <taxon>Zoopagomycota</taxon>
        <taxon>Kickxellomycotina</taxon>
        <taxon>Kickxellomycetes</taxon>
        <taxon>Kickxellales</taxon>
        <taxon>Kickxellaceae</taxon>
        <taxon>Coemansia</taxon>
    </lineage>
</organism>
<dbReference type="GO" id="GO:0046872">
    <property type="term" value="F:metal ion binding"/>
    <property type="evidence" value="ECO:0007669"/>
    <property type="project" value="UniProtKB-KW"/>
</dbReference>
<dbReference type="SUPFAM" id="SSF48056">
    <property type="entry name" value="Di-copper centre-containing domain"/>
    <property type="match status" value="1"/>
</dbReference>
<evidence type="ECO:0000256" key="1">
    <source>
        <dbReference type="ARBA" id="ARBA00022723"/>
    </source>
</evidence>
<dbReference type="Gene3D" id="1.10.1280.10">
    <property type="entry name" value="Di-copper center containing domain from catechol oxidase"/>
    <property type="match status" value="1"/>
</dbReference>
<dbReference type="Proteomes" id="UP001150907">
    <property type="component" value="Unassembled WGS sequence"/>
</dbReference>
<dbReference type="InterPro" id="IPR008922">
    <property type="entry name" value="Di-copper_centre_dom_sf"/>
</dbReference>
<feature type="region of interest" description="Disordered" evidence="3">
    <location>
        <begin position="330"/>
        <end position="352"/>
    </location>
</feature>
<dbReference type="Pfam" id="PF00264">
    <property type="entry name" value="Tyrosinase"/>
    <property type="match status" value="1"/>
</dbReference>
<feature type="signal peptide" evidence="4">
    <location>
        <begin position="1"/>
        <end position="21"/>
    </location>
</feature>
<dbReference type="PRINTS" id="PR00092">
    <property type="entry name" value="TYROSINASE"/>
</dbReference>
<feature type="domain" description="Tyrosinase copper-binding" evidence="5">
    <location>
        <begin position="73"/>
        <end position="90"/>
    </location>
</feature>
<dbReference type="PANTHER" id="PTHR11474:SF126">
    <property type="entry name" value="TYROSINASE-LIKE PROTEIN TYR-1-RELATED"/>
    <property type="match status" value="1"/>
</dbReference>
<gene>
    <name evidence="6" type="ORF">H4R26_004050</name>
</gene>
<evidence type="ECO:0000256" key="3">
    <source>
        <dbReference type="SAM" id="MobiDB-lite"/>
    </source>
</evidence>
<dbReference type="EMBL" id="JANBQF010000387">
    <property type="protein sequence ID" value="KAJ2001594.1"/>
    <property type="molecule type" value="Genomic_DNA"/>
</dbReference>
<comment type="caution">
    <text evidence="6">The sequence shown here is derived from an EMBL/GenBank/DDBJ whole genome shotgun (WGS) entry which is preliminary data.</text>
</comment>
<evidence type="ECO:0000256" key="4">
    <source>
        <dbReference type="SAM" id="SignalP"/>
    </source>
</evidence>
<evidence type="ECO:0000259" key="5">
    <source>
        <dbReference type="PROSITE" id="PS00497"/>
    </source>
</evidence>
<dbReference type="GO" id="GO:0016491">
    <property type="term" value="F:oxidoreductase activity"/>
    <property type="evidence" value="ECO:0007669"/>
    <property type="project" value="InterPro"/>
</dbReference>
<keyword evidence="7" id="KW-1185">Reference proteome</keyword>
<dbReference type="InterPro" id="IPR050316">
    <property type="entry name" value="Tyrosinase/Hemocyanin"/>
</dbReference>
<protein>
    <recommendedName>
        <fullName evidence="5">Tyrosinase copper-binding domain-containing protein</fullName>
    </recommendedName>
</protein>
<name>A0A9W8BGY4_9FUNG</name>
<keyword evidence="2" id="KW-0186">Copper</keyword>
<accession>A0A9W8BGY4</accession>
<keyword evidence="4" id="KW-0732">Signal</keyword>
<reference evidence="6" key="1">
    <citation type="submission" date="2022-07" db="EMBL/GenBank/DDBJ databases">
        <title>Phylogenomic reconstructions and comparative analyses of Kickxellomycotina fungi.</title>
        <authorList>
            <person name="Reynolds N.K."/>
            <person name="Stajich J.E."/>
            <person name="Barry K."/>
            <person name="Grigoriev I.V."/>
            <person name="Crous P."/>
            <person name="Smith M.E."/>
        </authorList>
    </citation>
    <scope>NUCLEOTIDE SEQUENCE</scope>
    <source>
        <strain evidence="6">IMI 214461</strain>
    </source>
</reference>
<dbReference type="InterPro" id="IPR002227">
    <property type="entry name" value="Tyrosinase_Cu-bd"/>
</dbReference>
<dbReference type="PROSITE" id="PS00497">
    <property type="entry name" value="TYROSINASE_1"/>
    <property type="match status" value="1"/>
</dbReference>
<evidence type="ECO:0000313" key="7">
    <source>
        <dbReference type="Proteomes" id="UP001150907"/>
    </source>
</evidence>
<feature type="compositionally biased region" description="Low complexity" evidence="3">
    <location>
        <begin position="341"/>
        <end position="350"/>
    </location>
</feature>
<sequence length="400" mass="44557">MKVTGVAGIFLTCFLAGLADAQSGCPRMVTRRDIATLSDAEWGQMAGVLQRMQNDGWFRYFADIHNREFGNIHGNDNFFPWHRRMLRDFEEIGQRYDSNFAVPYWDELRDARNPAGSPVLTSRLIGGNGFGGCVRDGLQGGWTMSFPGPHCLVRSYDRSGQMQSWYSPEFIFSVMQRHNDMHGFRENMEFTLHGSVHLGVGGDMATLYSPNDFIFFLHHANLDRLWDQWQSWGHAWTMDGRNHVGAQIGLDSGLPHYGDPVGSTMQLGVNRMCFRYAGNGGRRKNGGALSLVSAPLQGQSTKDAEANLETLPLPVLQRWFPALVKGTHAVSPAGGAGGTNSTRSSSSSTRQDGSFLVYPAPLTDAWVSMHRFDQQKVAQTMEEAREFVDALNRAGYKSPY</sequence>
<proteinExistence type="predicted"/>
<dbReference type="OrthoDB" id="6132182at2759"/>
<dbReference type="PANTHER" id="PTHR11474">
    <property type="entry name" value="TYROSINASE FAMILY MEMBER"/>
    <property type="match status" value="1"/>
</dbReference>
<feature type="chain" id="PRO_5040952772" description="Tyrosinase copper-binding domain-containing protein" evidence="4">
    <location>
        <begin position="22"/>
        <end position="400"/>
    </location>
</feature>
<dbReference type="AlphaFoldDB" id="A0A9W8BGY4"/>
<evidence type="ECO:0000313" key="6">
    <source>
        <dbReference type="EMBL" id="KAJ2001594.1"/>
    </source>
</evidence>